<keyword evidence="2" id="KW-1185">Reference proteome</keyword>
<organism evidence="1 2">
    <name type="scientific">Rhizopogon vesiculosus</name>
    <dbReference type="NCBI Taxonomy" id="180088"/>
    <lineage>
        <taxon>Eukaryota</taxon>
        <taxon>Fungi</taxon>
        <taxon>Dikarya</taxon>
        <taxon>Basidiomycota</taxon>
        <taxon>Agaricomycotina</taxon>
        <taxon>Agaricomycetes</taxon>
        <taxon>Agaricomycetidae</taxon>
        <taxon>Boletales</taxon>
        <taxon>Suillineae</taxon>
        <taxon>Rhizopogonaceae</taxon>
        <taxon>Rhizopogon</taxon>
    </lineage>
</organism>
<dbReference type="OrthoDB" id="3182339at2759"/>
<protein>
    <submittedName>
        <fullName evidence="1">Uncharacterized protein</fullName>
    </submittedName>
</protein>
<accession>A0A1J8QXP6</accession>
<dbReference type="AlphaFoldDB" id="A0A1J8QXP6"/>
<dbReference type="Proteomes" id="UP000183567">
    <property type="component" value="Unassembled WGS sequence"/>
</dbReference>
<dbReference type="STRING" id="180088.A0A1J8QXP6"/>
<comment type="caution">
    <text evidence="1">The sequence shown here is derived from an EMBL/GenBank/DDBJ whole genome shotgun (WGS) entry which is preliminary data.</text>
</comment>
<evidence type="ECO:0000313" key="2">
    <source>
        <dbReference type="Proteomes" id="UP000183567"/>
    </source>
</evidence>
<reference evidence="1 2" key="1">
    <citation type="submission" date="2016-03" db="EMBL/GenBank/DDBJ databases">
        <title>Comparative genomics of the ectomycorrhizal sister species Rhizopogon vinicolor and Rhizopogon vesiculosus (Basidiomycota: Boletales) reveals a divergence of the mating type B locus.</title>
        <authorList>
            <person name="Mujic A.B."/>
            <person name="Kuo A."/>
            <person name="Tritt A."/>
            <person name="Lipzen A."/>
            <person name="Chen C."/>
            <person name="Johnson J."/>
            <person name="Sharma A."/>
            <person name="Barry K."/>
            <person name="Grigoriev I.V."/>
            <person name="Spatafora J.W."/>
        </authorList>
    </citation>
    <scope>NUCLEOTIDE SEQUENCE [LARGE SCALE GENOMIC DNA]</scope>
    <source>
        <strain evidence="1 2">AM-OR11-056</strain>
    </source>
</reference>
<dbReference type="EMBL" id="LVVM01003790">
    <property type="protein sequence ID" value="OJA14250.1"/>
    <property type="molecule type" value="Genomic_DNA"/>
</dbReference>
<gene>
    <name evidence="1" type="ORF">AZE42_10861</name>
</gene>
<name>A0A1J8QXP6_9AGAM</name>
<sequence>MASLMTDLVHKALEGDLSSDLLYFMSSKIARRLVKLQPEDGLLAKRMHKATADIKDWLELRWKEVQAAQADSPHWDAAEMDIARDTKLSLTGSEEYITGVLHHIHDHSSSPEFQPTHPQRGAINDFLGSDAGFFDSAYIEDSFLALSDFECAIERDIDDWVNRVINLDAAGIDEACLSIQACATSYSSKAQSSYSNNPENISIMLLTLFELWIALDKLVIKSIPLLKEYSPEVPDTIFDCLLLQKAAALERLKILQQYVTTRIRDARPGFSVFSDCANKDTFTVRYYDHCEEMQSCQRRIESGARVERATRHEELRDKNDKYRCLTNEIDSLTCGTYMDWRGWSRHDRYCRKCEKQQERSNLSIEVHEWPLPEDAYHAKIVVFELSAPVTFKVWRSVTFHFLHDVCTPATHQVENAKQYMLLIHYQPLSGYCVGPLDQHITLASETKSFLDSHYRTRSIPCTTVDVSVNNGLRFRLYDTTKYVWASGSFRNIDVTDHCTHEVPPGPYSALQHYLSGTHHTSNERQSSAVDEHTS</sequence>
<proteinExistence type="predicted"/>
<evidence type="ECO:0000313" key="1">
    <source>
        <dbReference type="EMBL" id="OJA14250.1"/>
    </source>
</evidence>